<organism evidence="1 2">
    <name type="scientific">Glaesserella parasuis</name>
    <name type="common">Haemophilus parasuis</name>
    <dbReference type="NCBI Taxonomy" id="738"/>
    <lineage>
        <taxon>Bacteria</taxon>
        <taxon>Pseudomonadati</taxon>
        <taxon>Pseudomonadota</taxon>
        <taxon>Gammaproteobacteria</taxon>
        <taxon>Pasteurellales</taxon>
        <taxon>Pasteurellaceae</taxon>
        <taxon>Glaesserella</taxon>
    </lineage>
</organism>
<dbReference type="RefSeq" id="WP_075606052.1">
    <property type="nucleotide sequence ID" value="NZ_CP054198.1"/>
</dbReference>
<gene>
    <name evidence="1" type="ORF">N5925_00380</name>
</gene>
<comment type="caution">
    <text evidence="1">The sequence shown here is derived from an EMBL/GenBank/DDBJ whole genome shotgun (WGS) entry which is preliminary data.</text>
</comment>
<protein>
    <submittedName>
        <fullName evidence="1">Uncharacterized protein</fullName>
    </submittedName>
</protein>
<evidence type="ECO:0000313" key="2">
    <source>
        <dbReference type="Proteomes" id="UP001148834"/>
    </source>
</evidence>
<accession>A0A6M8T1P3</accession>
<reference evidence="1" key="1">
    <citation type="submission" date="2022-09" db="EMBL/GenBank/DDBJ databases">
        <title>Molecular characterization of Glaesserella parasuis strains circulating in commercial swine farms using whole-genome sequencing.</title>
        <authorList>
            <person name="Mugabi R."/>
            <person name="Clavijo M."/>
            <person name="Li G."/>
        </authorList>
    </citation>
    <scope>NUCLEOTIDE SEQUENCE</scope>
    <source>
        <strain evidence="1">0435-53</strain>
    </source>
</reference>
<proteinExistence type="predicted"/>
<dbReference type="Proteomes" id="UP001148834">
    <property type="component" value="Unassembled WGS sequence"/>
</dbReference>
<evidence type="ECO:0000313" key="1">
    <source>
        <dbReference type="EMBL" id="MDD2167085.1"/>
    </source>
</evidence>
<dbReference type="EMBL" id="JAODIR010000001">
    <property type="protein sequence ID" value="MDD2167085.1"/>
    <property type="molecule type" value="Genomic_DNA"/>
</dbReference>
<dbReference type="AlphaFoldDB" id="A0A6M8T1P3"/>
<sequence>MSEKSEKSPVLNVTFSKRRGKVAITLNADVDSFSYKNVGYYNTGLQTDDGQYIYLRFELASKLKTIEHLNLSPKYVLQKQTTLNRIWLPFILKADIFEGILTKRPDVIFVDRGTPTVL</sequence>
<name>A0A6M8T1P3_GLAPU</name>